<keyword evidence="3" id="KW-1185">Reference proteome</keyword>
<feature type="domain" description="Cell wall hydrolase SleB" evidence="1">
    <location>
        <begin position="165"/>
        <end position="274"/>
    </location>
</feature>
<dbReference type="InterPro" id="IPR042047">
    <property type="entry name" value="SleB_dom1"/>
</dbReference>
<evidence type="ECO:0000313" key="2">
    <source>
        <dbReference type="EMBL" id="GGB63802.1"/>
    </source>
</evidence>
<organism evidence="2 3">
    <name type="scientific">Henriciella pelagia</name>
    <dbReference type="NCBI Taxonomy" id="1977912"/>
    <lineage>
        <taxon>Bacteria</taxon>
        <taxon>Pseudomonadati</taxon>
        <taxon>Pseudomonadota</taxon>
        <taxon>Alphaproteobacteria</taxon>
        <taxon>Hyphomonadales</taxon>
        <taxon>Hyphomonadaceae</taxon>
        <taxon>Henriciella</taxon>
    </lineage>
</organism>
<dbReference type="Proteomes" id="UP000628854">
    <property type="component" value="Unassembled WGS sequence"/>
</dbReference>
<reference evidence="3" key="1">
    <citation type="journal article" date="2019" name="Int. J. Syst. Evol. Microbiol.">
        <title>The Global Catalogue of Microorganisms (GCM) 10K type strain sequencing project: providing services to taxonomists for standard genome sequencing and annotation.</title>
        <authorList>
            <consortium name="The Broad Institute Genomics Platform"/>
            <consortium name="The Broad Institute Genome Sequencing Center for Infectious Disease"/>
            <person name="Wu L."/>
            <person name="Ma J."/>
        </authorList>
    </citation>
    <scope>NUCLEOTIDE SEQUENCE [LARGE SCALE GENOMIC DNA]</scope>
    <source>
        <strain evidence="3">CGMCC 1.15928</strain>
    </source>
</reference>
<dbReference type="Gene3D" id="1.10.10.2520">
    <property type="entry name" value="Cell wall hydrolase SleB, domain 1"/>
    <property type="match status" value="1"/>
</dbReference>
<comment type="caution">
    <text evidence="2">The sequence shown here is derived from an EMBL/GenBank/DDBJ whole genome shotgun (WGS) entry which is preliminary data.</text>
</comment>
<evidence type="ECO:0000259" key="1">
    <source>
        <dbReference type="Pfam" id="PF07486"/>
    </source>
</evidence>
<name>A0ABQ1JDK2_9PROT</name>
<dbReference type="RefSeq" id="WP_084391527.1">
    <property type="nucleotide sequence ID" value="NZ_BMKF01000001.1"/>
</dbReference>
<sequence length="331" mass="36559">MSLRTAKQSPRIFADTSLRGKIGRWWLAKSDAEQRTFVTRSALVSTFAAGLVVALPMISSINVQKQAEAEYRAQTERFAAVQDAGEAVRADPKAPELMRHEWLRNVEFSLERNPEQALSRYGGLERDSAVLAGMKSFDPVHLDKAEDMSRQMKCLAEAVYYEARSESTAGQLAVAEVIMNRVKDHRYPNTACDVVYQGATRTTGCQFTFTCDGALERKPRGSKWEAAKAIAAHIYLNLDEKRTAGATHYHATYVNPVWNSGLIKTSKIGTHIFYRFPRGAEWASARAAQQARFDREASGIEGGDSSIMTITGESSTEDLNAKSLSVLSPAP</sequence>
<dbReference type="Pfam" id="PF07486">
    <property type="entry name" value="Hydrolase_2"/>
    <property type="match status" value="1"/>
</dbReference>
<gene>
    <name evidence="2" type="ORF">GCM10011503_10660</name>
</gene>
<accession>A0ABQ1JDK2</accession>
<proteinExistence type="predicted"/>
<evidence type="ECO:0000313" key="3">
    <source>
        <dbReference type="Proteomes" id="UP000628854"/>
    </source>
</evidence>
<dbReference type="EMBL" id="BMKF01000001">
    <property type="protein sequence ID" value="GGB63802.1"/>
    <property type="molecule type" value="Genomic_DNA"/>
</dbReference>
<dbReference type="InterPro" id="IPR011105">
    <property type="entry name" value="Cell_wall_hydrolase_SleB"/>
</dbReference>
<protein>
    <recommendedName>
        <fullName evidence="1">Cell wall hydrolase SleB domain-containing protein</fullName>
    </recommendedName>
</protein>